<accession>A0A4Y3QJL4</accession>
<keyword evidence="1" id="KW-1133">Transmembrane helix</keyword>
<dbReference type="AlphaFoldDB" id="A0A4Y3QJL4"/>
<sequence length="143" mass="14426">MSARSIFTPARVLTAGAVLAAVAALTLAPRAIAWPARTLVLDALDHLPPSWSALVLGAGADVALNIAFFVPLGAAIALLLPLRWAPASLLLCALVSLAVEALQAGIPGRVPDAEDVVSNTIGAAIGTVVVIAVRVTARGAGRR</sequence>
<protein>
    <recommendedName>
        <fullName evidence="2">VanZ-like domain-containing protein</fullName>
    </recommendedName>
</protein>
<organism evidence="3 4">
    <name type="scientific">Microbacterium testaceum</name>
    <name type="common">Aureobacterium testaceum</name>
    <name type="synonym">Brevibacterium testaceum</name>
    <dbReference type="NCBI Taxonomy" id="2033"/>
    <lineage>
        <taxon>Bacteria</taxon>
        <taxon>Bacillati</taxon>
        <taxon>Actinomycetota</taxon>
        <taxon>Actinomycetes</taxon>
        <taxon>Micrococcales</taxon>
        <taxon>Microbacteriaceae</taxon>
        <taxon>Microbacterium</taxon>
    </lineage>
</organism>
<dbReference type="Pfam" id="PF04892">
    <property type="entry name" value="VanZ"/>
    <property type="match status" value="1"/>
</dbReference>
<feature type="domain" description="VanZ-like" evidence="2">
    <location>
        <begin position="60"/>
        <end position="132"/>
    </location>
</feature>
<dbReference type="GeneID" id="57143499"/>
<proteinExistence type="predicted"/>
<reference evidence="3 4" key="1">
    <citation type="submission" date="2019-06" db="EMBL/GenBank/DDBJ databases">
        <title>Whole genome shotgun sequence of Microbacterium testaceum NBRC 12675.</title>
        <authorList>
            <person name="Hosoyama A."/>
            <person name="Uohara A."/>
            <person name="Ohji S."/>
            <person name="Ichikawa N."/>
        </authorList>
    </citation>
    <scope>NUCLEOTIDE SEQUENCE [LARGE SCALE GENOMIC DNA]</scope>
    <source>
        <strain evidence="3 4">NBRC 12675</strain>
    </source>
</reference>
<evidence type="ECO:0000256" key="1">
    <source>
        <dbReference type="SAM" id="Phobius"/>
    </source>
</evidence>
<comment type="caution">
    <text evidence="3">The sequence shown here is derived from an EMBL/GenBank/DDBJ whole genome shotgun (WGS) entry which is preliminary data.</text>
</comment>
<gene>
    <name evidence="3" type="ORF">MTE01_07980</name>
</gene>
<keyword evidence="1" id="KW-0472">Membrane</keyword>
<dbReference type="EMBL" id="BJML01000001">
    <property type="protein sequence ID" value="GEB44853.1"/>
    <property type="molecule type" value="Genomic_DNA"/>
</dbReference>
<evidence type="ECO:0000313" key="3">
    <source>
        <dbReference type="EMBL" id="GEB44853.1"/>
    </source>
</evidence>
<dbReference type="InterPro" id="IPR006976">
    <property type="entry name" value="VanZ-like"/>
</dbReference>
<name>A0A4Y3QJL4_MICTE</name>
<dbReference type="RefSeq" id="WP_141375774.1">
    <property type="nucleotide sequence ID" value="NZ_BJML01000001.1"/>
</dbReference>
<evidence type="ECO:0000313" key="4">
    <source>
        <dbReference type="Proteomes" id="UP000319525"/>
    </source>
</evidence>
<feature type="transmembrane region" description="Helical" evidence="1">
    <location>
        <begin position="51"/>
        <end position="80"/>
    </location>
</feature>
<feature type="transmembrane region" description="Helical" evidence="1">
    <location>
        <begin position="87"/>
        <end position="106"/>
    </location>
</feature>
<dbReference type="Proteomes" id="UP000319525">
    <property type="component" value="Unassembled WGS sequence"/>
</dbReference>
<keyword evidence="1" id="KW-0812">Transmembrane</keyword>
<evidence type="ECO:0000259" key="2">
    <source>
        <dbReference type="Pfam" id="PF04892"/>
    </source>
</evidence>
<feature type="transmembrane region" description="Helical" evidence="1">
    <location>
        <begin position="118"/>
        <end position="137"/>
    </location>
</feature>